<dbReference type="EMBL" id="AP012035">
    <property type="protein sequence ID" value="BAJ82255.1"/>
    <property type="molecule type" value="Genomic_DNA"/>
</dbReference>
<sequence>MRRAISVSVARRATALLLGCGIALWAAGPSYAAGPAAPQPGDFAGLRLVALPDAALARTTGTGIASPPVVIRVPDRGRVALWDELTAKPGDLGLPAGQVTITLNGR</sequence>
<gene>
    <name evidence="1" type="ordered locus">ACMV_29080</name>
</gene>
<evidence type="ECO:0000313" key="2">
    <source>
        <dbReference type="Proteomes" id="UP000007100"/>
    </source>
</evidence>
<reference evidence="1 2" key="1">
    <citation type="submission" date="2010-12" db="EMBL/GenBank/DDBJ databases">
        <title>Whole genome sequence of Acidiphilium multivorum AIU301.</title>
        <authorList>
            <person name="Narita-Yamada S."/>
            <person name="Nakamura S."/>
            <person name="Ito N."/>
            <person name="Takarada H."/>
            <person name="Katano Y."/>
            <person name="Nakazawa H."/>
            <person name="Hosoyama A."/>
            <person name="Yamada R."/>
            <person name="Fujita N."/>
        </authorList>
    </citation>
    <scope>NUCLEOTIDE SEQUENCE [LARGE SCALE GENOMIC DNA]</scope>
    <source>
        <strain evidence="2">DSM 11245 / JCM 8867 / AIU301</strain>
    </source>
</reference>
<organism evidence="1 2">
    <name type="scientific">Acidiphilium multivorum (strain DSM 11245 / JCM 8867 / NBRC 100883 / AIU 301)</name>
    <dbReference type="NCBI Taxonomy" id="926570"/>
    <lineage>
        <taxon>Bacteria</taxon>
        <taxon>Pseudomonadati</taxon>
        <taxon>Pseudomonadota</taxon>
        <taxon>Alphaproteobacteria</taxon>
        <taxon>Acetobacterales</taxon>
        <taxon>Acidocellaceae</taxon>
        <taxon>Acidiphilium</taxon>
    </lineage>
</organism>
<dbReference type="RefSeq" id="WP_013640895.1">
    <property type="nucleotide sequence ID" value="NC_015186.1"/>
</dbReference>
<dbReference type="KEGG" id="amv:ACMV_29080"/>
<accession>F0J4B4</accession>
<protein>
    <submittedName>
        <fullName evidence="1">Uncharacterized protein</fullName>
    </submittedName>
</protein>
<dbReference type="Proteomes" id="UP000007100">
    <property type="component" value="Chromosome"/>
</dbReference>
<name>F0J4B4_ACIMA</name>
<keyword evidence="2" id="KW-1185">Reference proteome</keyword>
<evidence type="ECO:0000313" key="1">
    <source>
        <dbReference type="EMBL" id="BAJ82255.1"/>
    </source>
</evidence>
<proteinExistence type="predicted"/>
<dbReference type="AlphaFoldDB" id="F0J4B4"/>
<dbReference type="HOGENOM" id="CLU_2217266_0_0_5"/>